<gene>
    <name evidence="4" type="ordered locus">FraEuI1c_4534</name>
</gene>
<accession>E3IVM1</accession>
<feature type="domain" description="AMP-binding enzyme C-terminal" evidence="3">
    <location>
        <begin position="468"/>
        <end position="544"/>
    </location>
</feature>
<dbReference type="InterPro" id="IPR000873">
    <property type="entry name" value="AMP-dep_synth/lig_dom"/>
</dbReference>
<evidence type="ECO:0000313" key="4">
    <source>
        <dbReference type="EMBL" id="ADP82527.1"/>
    </source>
</evidence>
<evidence type="ECO:0000259" key="2">
    <source>
        <dbReference type="Pfam" id="PF00501"/>
    </source>
</evidence>
<dbReference type="AlphaFoldDB" id="E3IVM1"/>
<dbReference type="Proteomes" id="UP000002484">
    <property type="component" value="Chromosome"/>
</dbReference>
<dbReference type="RefSeq" id="WP_013425645.1">
    <property type="nucleotide sequence ID" value="NC_014666.1"/>
</dbReference>
<dbReference type="InterPro" id="IPR050237">
    <property type="entry name" value="ATP-dep_AMP-bd_enzyme"/>
</dbReference>
<dbReference type="InterPro" id="IPR025110">
    <property type="entry name" value="AMP-bd_C"/>
</dbReference>
<dbReference type="eggNOG" id="COG1021">
    <property type="taxonomic scope" value="Bacteria"/>
</dbReference>
<dbReference type="SUPFAM" id="SSF56801">
    <property type="entry name" value="Acetyl-CoA synthetase-like"/>
    <property type="match status" value="1"/>
</dbReference>
<dbReference type="GO" id="GO:0016878">
    <property type="term" value="F:acid-thiol ligase activity"/>
    <property type="evidence" value="ECO:0007669"/>
    <property type="project" value="UniProtKB-ARBA"/>
</dbReference>
<proteinExistence type="predicted"/>
<dbReference type="EMBL" id="CP002299">
    <property type="protein sequence ID" value="ADP82527.1"/>
    <property type="molecule type" value="Genomic_DNA"/>
</dbReference>
<evidence type="ECO:0000313" key="5">
    <source>
        <dbReference type="Proteomes" id="UP000002484"/>
    </source>
</evidence>
<organism evidence="4 5">
    <name type="scientific">Pseudofrankia inefficax (strain DSM 45817 / CECT 9037 / DDB 130130 / EuI1c)</name>
    <name type="common">Frankia inefficax</name>
    <dbReference type="NCBI Taxonomy" id="298654"/>
    <lineage>
        <taxon>Bacteria</taxon>
        <taxon>Bacillati</taxon>
        <taxon>Actinomycetota</taxon>
        <taxon>Actinomycetes</taxon>
        <taxon>Frankiales</taxon>
        <taxon>Frankiaceae</taxon>
        <taxon>Pseudofrankia</taxon>
    </lineage>
</organism>
<dbReference type="Pfam" id="PF13193">
    <property type="entry name" value="AMP-binding_C"/>
    <property type="match status" value="1"/>
</dbReference>
<dbReference type="PANTHER" id="PTHR43767:SF1">
    <property type="entry name" value="NONRIBOSOMAL PEPTIDE SYNTHASE PES1 (EUROFUNG)-RELATED"/>
    <property type="match status" value="1"/>
</dbReference>
<dbReference type="Gene3D" id="2.30.38.10">
    <property type="entry name" value="Luciferase, Domain 3"/>
    <property type="match status" value="1"/>
</dbReference>
<keyword evidence="5" id="KW-1185">Reference proteome</keyword>
<feature type="domain" description="AMP-dependent synthetase/ligase" evidence="2">
    <location>
        <begin position="47"/>
        <end position="417"/>
    </location>
</feature>
<dbReference type="Pfam" id="PF00501">
    <property type="entry name" value="AMP-binding"/>
    <property type="match status" value="1"/>
</dbReference>
<dbReference type="Gene3D" id="3.40.50.980">
    <property type="match status" value="2"/>
</dbReference>
<dbReference type="InParanoid" id="E3IVM1"/>
<evidence type="ECO:0000256" key="1">
    <source>
        <dbReference type="ARBA" id="ARBA00022598"/>
    </source>
</evidence>
<dbReference type="OrthoDB" id="9803968at2"/>
<dbReference type="HOGENOM" id="CLU_000022_59_7_11"/>
<dbReference type="InterPro" id="IPR020845">
    <property type="entry name" value="AMP-binding_CS"/>
</dbReference>
<reference evidence="4 5" key="1">
    <citation type="submission" date="2010-10" db="EMBL/GenBank/DDBJ databases">
        <title>Complete sequence of Frankia sp. EuI1c.</title>
        <authorList>
            <consortium name="US DOE Joint Genome Institute"/>
            <person name="Lucas S."/>
            <person name="Copeland A."/>
            <person name="Lapidus A."/>
            <person name="Cheng J.-F."/>
            <person name="Bruce D."/>
            <person name="Goodwin L."/>
            <person name="Pitluck S."/>
            <person name="Chertkov O."/>
            <person name="Detter J.C."/>
            <person name="Han C."/>
            <person name="Tapia R."/>
            <person name="Land M."/>
            <person name="Hauser L."/>
            <person name="Jeffries C."/>
            <person name="Kyrpides N."/>
            <person name="Ivanova N."/>
            <person name="Mikhailova N."/>
            <person name="Beauchemin N."/>
            <person name="Sen A."/>
            <person name="Sur S.A."/>
            <person name="Gtari M."/>
            <person name="Wall L."/>
            <person name="Tisa L."/>
            <person name="Woyke T."/>
        </authorList>
    </citation>
    <scope>NUCLEOTIDE SEQUENCE [LARGE SCALE GENOMIC DNA]</scope>
    <source>
        <strain evidence="5">DSM 45817 / CECT 9037 / EuI1c</strain>
    </source>
</reference>
<keyword evidence="1 4" id="KW-0436">Ligase</keyword>
<dbReference type="PROSITE" id="PS00455">
    <property type="entry name" value="AMP_BINDING"/>
    <property type="match status" value="1"/>
</dbReference>
<dbReference type="FunCoup" id="E3IVM1">
    <property type="interactions" value="2"/>
</dbReference>
<sequence>MSAPLVTETAAGSTAAAGWVPWPDEAADRYVAEGYWRGGSLGERLRGWAERYATATALVAGPVRLSYADLDRAADDLAAGLAGTGLTVGDRVVVHLPNRAEFVTLLFALCRLGAIPVLTLPAHRRVEIEHLTRLSGAVAYAIPDTHEGFDHRVLAQEIVTAVPSVRQVLVAGAPGPFTSLEALAAAGAAARADGTARPVPAAPDPAGVAVLLISGGTTGKPKLIPRTHWDYGYNAEASARLCGLTAADTYLVALPAAHNFPLACPGILGALGVGATVVLAASPSPETAFGLIGGERVTVTALVPALARIWVDAAEWERPDTSSLRLLQVGGARLDAELARRIPRALGAQVQQVFGMAEGLLNYTRLDEDDELAFTTQGRPLAAADEIRVVGPDGADVPAGAVGELWARGPYTIRGYYRAAEHNATAFSPDGFYRSGDLVRLTPSGNLVVEGRIKDVVNRGGENVSATELEEHLLAHPSIAQAAVIAAPDEQVGESVRAVIVPVPGAAPTLKAVKAFLRERGLARFMLPDLLTVLDALPLTPVGKIDKRELRRRLG</sequence>
<dbReference type="PANTHER" id="PTHR43767">
    <property type="entry name" value="LONG-CHAIN-FATTY-ACID--COA LIGASE"/>
    <property type="match status" value="1"/>
</dbReference>
<name>E3IVM1_PSEI1</name>
<dbReference type="FunFam" id="2.30.38.10:FF:000003">
    <property type="entry name" value="Vibriobactin-specific 2,3-dihydroxybenzoate-AMP ligase"/>
    <property type="match status" value="1"/>
</dbReference>
<dbReference type="KEGG" id="fri:FraEuI1c_4534"/>
<dbReference type="STRING" id="298654.FraEuI1c_4534"/>
<evidence type="ECO:0000259" key="3">
    <source>
        <dbReference type="Pfam" id="PF13193"/>
    </source>
</evidence>
<dbReference type="Gene3D" id="3.30.300.30">
    <property type="match status" value="1"/>
</dbReference>
<dbReference type="InterPro" id="IPR045851">
    <property type="entry name" value="AMP-bd_C_sf"/>
</dbReference>
<protein>
    <submittedName>
        <fullName evidence="4">AMP-dependent synthetase and ligase</fullName>
    </submittedName>
</protein>